<gene>
    <name evidence="1" type="ORF">F4695_002483</name>
</gene>
<evidence type="ECO:0008006" key="3">
    <source>
        <dbReference type="Google" id="ProtNLM"/>
    </source>
</evidence>
<name>A0A7X0JM10_9HYPH</name>
<protein>
    <recommendedName>
        <fullName evidence="3">Type II toxin-antitoxin system VapB family antitoxin</fullName>
    </recommendedName>
</protein>
<dbReference type="EMBL" id="JACHBU010000004">
    <property type="protein sequence ID" value="MBB6509126.1"/>
    <property type="molecule type" value="Genomic_DNA"/>
</dbReference>
<comment type="caution">
    <text evidence="1">The sequence shown here is derived from an EMBL/GenBank/DDBJ whole genome shotgun (WGS) entry which is preliminary data.</text>
</comment>
<keyword evidence="2" id="KW-1185">Reference proteome</keyword>
<dbReference type="AlphaFoldDB" id="A0A7X0JM10"/>
<organism evidence="1 2">
    <name type="scientific">Rhizobium soli</name>
    <dbReference type="NCBI Taxonomy" id="424798"/>
    <lineage>
        <taxon>Bacteria</taxon>
        <taxon>Pseudomonadati</taxon>
        <taxon>Pseudomonadota</taxon>
        <taxon>Alphaproteobacteria</taxon>
        <taxon>Hyphomicrobiales</taxon>
        <taxon>Rhizobiaceae</taxon>
        <taxon>Rhizobium/Agrobacterium group</taxon>
        <taxon>Rhizobium</taxon>
    </lineage>
</organism>
<dbReference type="RefSeq" id="WP_184654820.1">
    <property type="nucleotide sequence ID" value="NZ_JACHBU010000004.1"/>
</dbReference>
<evidence type="ECO:0000313" key="2">
    <source>
        <dbReference type="Proteomes" id="UP000585437"/>
    </source>
</evidence>
<reference evidence="1 2" key="1">
    <citation type="submission" date="2020-08" db="EMBL/GenBank/DDBJ databases">
        <title>The Agave Microbiome: Exploring the role of microbial communities in plant adaptations to desert environments.</title>
        <authorList>
            <person name="Partida-Martinez L.P."/>
        </authorList>
    </citation>
    <scope>NUCLEOTIDE SEQUENCE [LARGE SCALE GENOMIC DNA]</scope>
    <source>
        <strain evidence="1 2">AS3.12</strain>
    </source>
</reference>
<evidence type="ECO:0000313" key="1">
    <source>
        <dbReference type="EMBL" id="MBB6509126.1"/>
    </source>
</evidence>
<accession>A0A7X0JM10</accession>
<proteinExistence type="predicted"/>
<sequence>MRATSTVNDDLLIEAKEISGLPETATVEDVLRHFVEGERRQRALNALEGTGWDGPRHSRPTFETLAEEFRRLTADRDHTLSEVLHREGRNER</sequence>
<dbReference type="Proteomes" id="UP000585437">
    <property type="component" value="Unassembled WGS sequence"/>
</dbReference>